<dbReference type="AlphaFoldDB" id="A0A6S6TV22"/>
<dbReference type="EMBL" id="CACVAY010000096">
    <property type="protein sequence ID" value="CAA6820018.1"/>
    <property type="molecule type" value="Genomic_DNA"/>
</dbReference>
<name>A0A6S6TV22_9GAMM</name>
<reference evidence="1" key="1">
    <citation type="submission" date="2020-01" db="EMBL/GenBank/DDBJ databases">
        <authorList>
            <person name="Meier V. D."/>
            <person name="Meier V D."/>
        </authorList>
    </citation>
    <scope>NUCLEOTIDE SEQUENCE</scope>
    <source>
        <strain evidence="1">HLG_WM_MAG_07</strain>
    </source>
</reference>
<feature type="non-terminal residue" evidence="1">
    <location>
        <position position="1"/>
    </location>
</feature>
<gene>
    <name evidence="1" type="ORF">HELGO_WM18984</name>
</gene>
<organism evidence="1">
    <name type="scientific">uncultured Thiotrichaceae bacterium</name>
    <dbReference type="NCBI Taxonomy" id="298394"/>
    <lineage>
        <taxon>Bacteria</taxon>
        <taxon>Pseudomonadati</taxon>
        <taxon>Pseudomonadota</taxon>
        <taxon>Gammaproteobacteria</taxon>
        <taxon>Thiotrichales</taxon>
        <taxon>Thiotrichaceae</taxon>
        <taxon>environmental samples</taxon>
    </lineage>
</organism>
<evidence type="ECO:0000313" key="1">
    <source>
        <dbReference type="EMBL" id="CAA6820018.1"/>
    </source>
</evidence>
<accession>A0A6S6TV22</accession>
<protein>
    <submittedName>
        <fullName evidence="1">Uncharacterized protein</fullName>
    </submittedName>
</protein>
<sequence length="68" mass="7434">GIIVMDIKYFLLVSSLTFSAVTFAWDGSIGGVDGSISEADRAEKGMTSRDFHACKDSIMTIWYHKSGI</sequence>
<proteinExistence type="predicted"/>